<feature type="compositionally biased region" description="Low complexity" evidence="1">
    <location>
        <begin position="194"/>
        <end position="212"/>
    </location>
</feature>
<dbReference type="Proteomes" id="UP000728185">
    <property type="component" value="Unassembled WGS sequence"/>
</dbReference>
<feature type="compositionally biased region" description="Polar residues" evidence="1">
    <location>
        <begin position="793"/>
        <end position="813"/>
    </location>
</feature>
<evidence type="ECO:0000313" key="2">
    <source>
        <dbReference type="EMBL" id="KAA0192418.1"/>
    </source>
</evidence>
<dbReference type="EMBL" id="LUCM01005707">
    <property type="protein sequence ID" value="KAA0192418.1"/>
    <property type="molecule type" value="Genomic_DNA"/>
</dbReference>
<evidence type="ECO:0000313" key="3">
    <source>
        <dbReference type="Proteomes" id="UP000728185"/>
    </source>
</evidence>
<protein>
    <submittedName>
        <fullName evidence="2">Uncharacterized protein</fullName>
    </submittedName>
</protein>
<gene>
    <name evidence="2" type="ORF">FBUS_08278</name>
</gene>
<keyword evidence="3" id="KW-1185">Reference proteome</keyword>
<dbReference type="OrthoDB" id="10682136at2759"/>
<organism evidence="2 3">
    <name type="scientific">Fasciolopsis buskii</name>
    <dbReference type="NCBI Taxonomy" id="27845"/>
    <lineage>
        <taxon>Eukaryota</taxon>
        <taxon>Metazoa</taxon>
        <taxon>Spiralia</taxon>
        <taxon>Lophotrochozoa</taxon>
        <taxon>Platyhelminthes</taxon>
        <taxon>Trematoda</taxon>
        <taxon>Digenea</taxon>
        <taxon>Plagiorchiida</taxon>
        <taxon>Echinostomata</taxon>
        <taxon>Echinostomatoidea</taxon>
        <taxon>Fasciolidae</taxon>
        <taxon>Fasciolopsis</taxon>
    </lineage>
</organism>
<evidence type="ECO:0000256" key="1">
    <source>
        <dbReference type="SAM" id="MobiDB-lite"/>
    </source>
</evidence>
<dbReference type="AlphaFoldDB" id="A0A8E0RSM7"/>
<reference evidence="2" key="1">
    <citation type="submission" date="2019-05" db="EMBL/GenBank/DDBJ databases">
        <title>Annotation for the trematode Fasciolopsis buski.</title>
        <authorList>
            <person name="Choi Y.-J."/>
        </authorList>
    </citation>
    <scope>NUCLEOTIDE SEQUENCE</scope>
    <source>
        <strain evidence="2">HT</strain>
        <tissue evidence="2">Whole worm</tissue>
    </source>
</reference>
<feature type="compositionally biased region" description="Basic and acidic residues" evidence="1">
    <location>
        <begin position="473"/>
        <end position="488"/>
    </location>
</feature>
<feature type="region of interest" description="Disordered" evidence="1">
    <location>
        <begin position="468"/>
        <end position="498"/>
    </location>
</feature>
<accession>A0A8E0RSM7</accession>
<proteinExistence type="predicted"/>
<comment type="caution">
    <text evidence="2">The sequence shown here is derived from an EMBL/GenBank/DDBJ whole genome shotgun (WGS) entry which is preliminary data.</text>
</comment>
<name>A0A8E0RSM7_9TREM</name>
<feature type="region of interest" description="Disordered" evidence="1">
    <location>
        <begin position="791"/>
        <end position="813"/>
    </location>
</feature>
<sequence length="813" mass="90684">MTSPLGNNTKYARTSASSFVAHSPASDSPYTATFSYLPDDGSENQITTAECGILSCLWMKRYKCNPCRCFRSKLEKVNRAEIPFTLPDERWCTASTNQSSSRLSHAAGDMATTNVTDFLNQESSEHSFEFTHSSFPTTLNEAFRQFIRIFQKTALPSVSDQTVSQHDSTKCAIDEPEKDCRTFTRLDSFQNEQVGTKPTVSTPVPPSTEVASKGASTSITKNETKTSVDLVTNLITERIRQIGGAFHTPITCCTLLNPKPSLKTGCIESPTLLSSSTDSAAKVISSSCKERFRRSHSLNSISQVRKIHWREVQFGLDKAYSVSSFNSSSDKAMVHGTTKDSVTASEEEIAELLGDALKEFLGQSSQKNLRNGETSCFTGTDTEKLPSETGRNISVQCKSTASYRTCSVQSDTTDTAFSLQSTCHRQQPKTEEKCDKYVQSEQCDNYCQTPTFSNDAYRRVELHRKNMTSSSSWDHKTTNGPVSREHNTRLPPVCGDIYGGKQPLRRPYRSIAIKKNWNKNTAKSLLSPIRSMTNPAIPNNSAVHQALPTAFLQAQNANERSLKLRKSSKSTSYSEQFRLRRHLASRGKQKKSWLRFTADNSYAKYSIGTARITALAKTSDFPEQCSMDSVEKELRQFCLTPSSLTTANTTDGKPQNHYVTPKCSKDVAMVSKTSNSEVVPVTHPYHQMPEISADHLWLSVRPNSTMITPNNPIVVDYRFQDPYLKPTAFFMQSAFPWAVCMPTGWSNTFDPHTQIQFSGKVFPNRYPPPPPESKQISNYLQLAAYPPDVYFTQRPTGTPNPDHSLGRTTLRVS</sequence>
<feature type="region of interest" description="Disordered" evidence="1">
    <location>
        <begin position="194"/>
        <end position="219"/>
    </location>
</feature>